<dbReference type="CDD" id="cd04301">
    <property type="entry name" value="NAT_SF"/>
    <property type="match status" value="1"/>
</dbReference>
<proteinExistence type="predicted"/>
<dbReference type="InterPro" id="IPR050832">
    <property type="entry name" value="Bact_Acetyltransf"/>
</dbReference>
<sequence>MEVKIRKATPDDAGSISHIWEVVCAERIYTAVSTPFTAKQESEYISSLSEREGIFVAEFNNKIVGFLSLDLWSKVIDSFKHVGTIGTFILPEWRRKGISYILASHTFDFAKANDYIKIVVYVRKGNEQAIKFYQSLGFLIKGELERQVLIDNVYENEVFMEKFI</sequence>
<dbReference type="Pfam" id="PF00583">
    <property type="entry name" value="Acetyltransf_1"/>
    <property type="match status" value="1"/>
</dbReference>
<gene>
    <name evidence="4" type="ORF">S01H4_16518</name>
</gene>
<keyword evidence="2" id="KW-0012">Acyltransferase</keyword>
<evidence type="ECO:0000313" key="4">
    <source>
        <dbReference type="EMBL" id="GAG55286.1"/>
    </source>
</evidence>
<organism evidence="4">
    <name type="scientific">marine sediment metagenome</name>
    <dbReference type="NCBI Taxonomy" id="412755"/>
    <lineage>
        <taxon>unclassified sequences</taxon>
        <taxon>metagenomes</taxon>
        <taxon>ecological metagenomes</taxon>
    </lineage>
</organism>
<keyword evidence="1" id="KW-0808">Transferase</keyword>
<comment type="caution">
    <text evidence="4">The sequence shown here is derived from an EMBL/GenBank/DDBJ whole genome shotgun (WGS) entry which is preliminary data.</text>
</comment>
<accession>X1A517</accession>
<evidence type="ECO:0000256" key="2">
    <source>
        <dbReference type="ARBA" id="ARBA00023315"/>
    </source>
</evidence>
<dbReference type="SUPFAM" id="SSF55729">
    <property type="entry name" value="Acyl-CoA N-acyltransferases (Nat)"/>
    <property type="match status" value="1"/>
</dbReference>
<name>X1A517_9ZZZZ</name>
<dbReference type="InterPro" id="IPR016181">
    <property type="entry name" value="Acyl_CoA_acyltransferase"/>
</dbReference>
<evidence type="ECO:0000259" key="3">
    <source>
        <dbReference type="PROSITE" id="PS51186"/>
    </source>
</evidence>
<dbReference type="EMBL" id="BART01007247">
    <property type="protein sequence ID" value="GAG55286.1"/>
    <property type="molecule type" value="Genomic_DNA"/>
</dbReference>
<feature type="domain" description="N-acetyltransferase" evidence="3">
    <location>
        <begin position="3"/>
        <end position="164"/>
    </location>
</feature>
<dbReference type="Gene3D" id="3.40.630.30">
    <property type="match status" value="1"/>
</dbReference>
<dbReference type="InterPro" id="IPR000182">
    <property type="entry name" value="GNAT_dom"/>
</dbReference>
<reference evidence="4" key="1">
    <citation type="journal article" date="2014" name="Front. Microbiol.">
        <title>High frequency of phylogenetically diverse reductive dehalogenase-homologous genes in deep subseafloor sedimentary metagenomes.</title>
        <authorList>
            <person name="Kawai M."/>
            <person name="Futagami T."/>
            <person name="Toyoda A."/>
            <person name="Takaki Y."/>
            <person name="Nishi S."/>
            <person name="Hori S."/>
            <person name="Arai W."/>
            <person name="Tsubouchi T."/>
            <person name="Morono Y."/>
            <person name="Uchiyama I."/>
            <person name="Ito T."/>
            <person name="Fujiyama A."/>
            <person name="Inagaki F."/>
            <person name="Takami H."/>
        </authorList>
    </citation>
    <scope>NUCLEOTIDE SEQUENCE</scope>
    <source>
        <strain evidence="4">Expedition CK06-06</strain>
    </source>
</reference>
<evidence type="ECO:0000256" key="1">
    <source>
        <dbReference type="ARBA" id="ARBA00022679"/>
    </source>
</evidence>
<dbReference type="AlphaFoldDB" id="X1A517"/>
<dbReference type="PROSITE" id="PS51186">
    <property type="entry name" value="GNAT"/>
    <property type="match status" value="1"/>
</dbReference>
<protein>
    <recommendedName>
        <fullName evidence="3">N-acetyltransferase domain-containing protein</fullName>
    </recommendedName>
</protein>
<dbReference type="GO" id="GO:0016747">
    <property type="term" value="F:acyltransferase activity, transferring groups other than amino-acyl groups"/>
    <property type="evidence" value="ECO:0007669"/>
    <property type="project" value="InterPro"/>
</dbReference>
<dbReference type="PANTHER" id="PTHR43877">
    <property type="entry name" value="AMINOALKYLPHOSPHONATE N-ACETYLTRANSFERASE-RELATED-RELATED"/>
    <property type="match status" value="1"/>
</dbReference>